<keyword evidence="10" id="KW-0966">Cell projection</keyword>
<keyword evidence="10" id="KW-0282">Flagellum</keyword>
<comment type="subcellular location">
    <subcellularLocation>
        <location evidence="2">Bacterial flagellum basal body</location>
    </subcellularLocation>
    <subcellularLocation>
        <location evidence="3">Cell outer membrane</location>
    </subcellularLocation>
</comment>
<evidence type="ECO:0000313" key="10">
    <source>
        <dbReference type="EMBL" id="QOY87581.1"/>
    </source>
</evidence>
<dbReference type="PRINTS" id="PR01008">
    <property type="entry name" value="FLGLRINGFLGH"/>
</dbReference>
<dbReference type="KEGG" id="pfer:IRI77_33310"/>
<evidence type="ECO:0000256" key="1">
    <source>
        <dbReference type="ARBA" id="ARBA00002591"/>
    </source>
</evidence>
<dbReference type="GO" id="GO:0003774">
    <property type="term" value="F:cytoskeletal motor activity"/>
    <property type="evidence" value="ECO:0007669"/>
    <property type="project" value="InterPro"/>
</dbReference>
<gene>
    <name evidence="10" type="ORF">IRI77_33310</name>
</gene>
<dbReference type="EMBL" id="CP063849">
    <property type="protein sequence ID" value="QOY87581.1"/>
    <property type="molecule type" value="Genomic_DNA"/>
</dbReference>
<evidence type="ECO:0000256" key="9">
    <source>
        <dbReference type="SAM" id="MobiDB-lite"/>
    </source>
</evidence>
<keyword evidence="6" id="KW-0472">Membrane</keyword>
<dbReference type="Proteomes" id="UP000593892">
    <property type="component" value="Chromosome"/>
</dbReference>
<dbReference type="PANTHER" id="PTHR34933">
    <property type="entry name" value="FLAGELLAR L-RING PROTEIN"/>
    <property type="match status" value="1"/>
</dbReference>
<evidence type="ECO:0000256" key="4">
    <source>
        <dbReference type="ARBA" id="ARBA00006929"/>
    </source>
</evidence>
<keyword evidence="10" id="KW-0969">Cilium</keyword>
<evidence type="ECO:0000256" key="5">
    <source>
        <dbReference type="ARBA" id="ARBA00022729"/>
    </source>
</evidence>
<feature type="compositionally biased region" description="Low complexity" evidence="9">
    <location>
        <begin position="79"/>
        <end position="91"/>
    </location>
</feature>
<sequence>MQDAERQAPPPVTSPGSLYDQSGRLADLARDSRATQLNDLVTIVILDKASAVSKGTTSTSRKSNASASISAMGGPVKTPGPLSSLAGLSGSNKLEGQGATSRETELRTTVSARVTHVLPNGNMVVEGTKDVMINSEHQKVSIRGILRGKDLSTDNNVSSDRLADLEVRVDGRGVVNDAIRRPNFLYRLMLGILPF</sequence>
<feature type="compositionally biased region" description="Polar residues" evidence="9">
    <location>
        <begin position="53"/>
        <end position="69"/>
    </location>
</feature>
<keyword evidence="8" id="KW-0998">Cell outer membrane</keyword>
<dbReference type="Pfam" id="PF02107">
    <property type="entry name" value="FlgH"/>
    <property type="match status" value="1"/>
</dbReference>
<keyword evidence="11" id="KW-1185">Reference proteome</keyword>
<evidence type="ECO:0000256" key="8">
    <source>
        <dbReference type="ARBA" id="ARBA00023237"/>
    </source>
</evidence>
<evidence type="ECO:0000313" key="11">
    <source>
        <dbReference type="Proteomes" id="UP000593892"/>
    </source>
</evidence>
<evidence type="ECO:0000256" key="6">
    <source>
        <dbReference type="ARBA" id="ARBA00023136"/>
    </source>
</evidence>
<comment type="function">
    <text evidence="1">Assembles around the rod to form the L-ring and probably protects the motor/basal body from shearing forces during rotation.</text>
</comment>
<dbReference type="RefSeq" id="WP_194449248.1">
    <property type="nucleotide sequence ID" value="NZ_CP063849.1"/>
</dbReference>
<dbReference type="PANTHER" id="PTHR34933:SF1">
    <property type="entry name" value="FLAGELLAR L-RING PROTEIN"/>
    <property type="match status" value="1"/>
</dbReference>
<protein>
    <submittedName>
        <fullName evidence="10">Flagellar basal body L-ring protein FlgH</fullName>
    </submittedName>
</protein>
<keyword evidence="7" id="KW-0975">Bacterial flagellum</keyword>
<dbReference type="AlphaFoldDB" id="A0A7S7NPU7"/>
<keyword evidence="5" id="KW-0732">Signal</keyword>
<dbReference type="InterPro" id="IPR000527">
    <property type="entry name" value="Flag_Lring"/>
</dbReference>
<feature type="compositionally biased region" description="Polar residues" evidence="9">
    <location>
        <begin position="92"/>
        <end position="107"/>
    </location>
</feature>
<reference evidence="10 11" key="1">
    <citation type="submission" date="2020-10" db="EMBL/GenBank/DDBJ databases">
        <title>Complete genome sequence of Paludibaculum fermentans P105T, a facultatively anaerobic acidobacterium capable of dissimilatory Fe(III) reduction.</title>
        <authorList>
            <person name="Dedysh S.N."/>
            <person name="Beletsky A.V."/>
            <person name="Kulichevskaya I.S."/>
            <person name="Mardanov A.V."/>
            <person name="Ravin N.V."/>
        </authorList>
    </citation>
    <scope>NUCLEOTIDE SEQUENCE [LARGE SCALE GENOMIC DNA]</scope>
    <source>
        <strain evidence="10 11">P105</strain>
    </source>
</reference>
<evidence type="ECO:0000256" key="3">
    <source>
        <dbReference type="ARBA" id="ARBA00004442"/>
    </source>
</evidence>
<dbReference type="GO" id="GO:0071973">
    <property type="term" value="P:bacterial-type flagellum-dependent cell motility"/>
    <property type="evidence" value="ECO:0007669"/>
    <property type="project" value="InterPro"/>
</dbReference>
<organism evidence="10 11">
    <name type="scientific">Paludibaculum fermentans</name>
    <dbReference type="NCBI Taxonomy" id="1473598"/>
    <lineage>
        <taxon>Bacteria</taxon>
        <taxon>Pseudomonadati</taxon>
        <taxon>Acidobacteriota</taxon>
        <taxon>Terriglobia</taxon>
        <taxon>Bryobacterales</taxon>
        <taxon>Bryobacteraceae</taxon>
        <taxon>Paludibaculum</taxon>
    </lineage>
</organism>
<feature type="region of interest" description="Disordered" evidence="9">
    <location>
        <begin position="1"/>
        <end position="21"/>
    </location>
</feature>
<name>A0A7S7NPU7_PALFE</name>
<proteinExistence type="inferred from homology"/>
<dbReference type="GO" id="GO:0009427">
    <property type="term" value="C:bacterial-type flagellum basal body, distal rod, L ring"/>
    <property type="evidence" value="ECO:0007669"/>
    <property type="project" value="InterPro"/>
</dbReference>
<comment type="similarity">
    <text evidence="4">Belongs to the FlgH family.</text>
</comment>
<accession>A0A7S7NPU7</accession>
<evidence type="ECO:0000256" key="7">
    <source>
        <dbReference type="ARBA" id="ARBA00023143"/>
    </source>
</evidence>
<evidence type="ECO:0000256" key="2">
    <source>
        <dbReference type="ARBA" id="ARBA00004117"/>
    </source>
</evidence>
<dbReference type="GO" id="GO:0009279">
    <property type="term" value="C:cell outer membrane"/>
    <property type="evidence" value="ECO:0007669"/>
    <property type="project" value="UniProtKB-SubCell"/>
</dbReference>
<feature type="region of interest" description="Disordered" evidence="9">
    <location>
        <begin position="52"/>
        <end position="107"/>
    </location>
</feature>